<dbReference type="Proteomes" id="UP000009168">
    <property type="component" value="Unassembled WGS sequence"/>
</dbReference>
<reference evidence="3" key="1">
    <citation type="journal article" date="2006" name="PLoS Biol.">
        <title>Macronuclear genome sequence of the ciliate Tetrahymena thermophila, a model eukaryote.</title>
        <authorList>
            <person name="Eisen J.A."/>
            <person name="Coyne R.S."/>
            <person name="Wu M."/>
            <person name="Wu D."/>
            <person name="Thiagarajan M."/>
            <person name="Wortman J.R."/>
            <person name="Badger J.H."/>
            <person name="Ren Q."/>
            <person name="Amedeo P."/>
            <person name="Jones K.M."/>
            <person name="Tallon L.J."/>
            <person name="Delcher A.L."/>
            <person name="Salzberg S.L."/>
            <person name="Silva J.C."/>
            <person name="Haas B.J."/>
            <person name="Majoros W.H."/>
            <person name="Farzad M."/>
            <person name="Carlton J.M."/>
            <person name="Smith R.K. Jr."/>
            <person name="Garg J."/>
            <person name="Pearlman R.E."/>
            <person name="Karrer K.M."/>
            <person name="Sun L."/>
            <person name="Manning G."/>
            <person name="Elde N.C."/>
            <person name="Turkewitz A.P."/>
            <person name="Asai D.J."/>
            <person name="Wilkes D.E."/>
            <person name="Wang Y."/>
            <person name="Cai H."/>
            <person name="Collins K."/>
            <person name="Stewart B.A."/>
            <person name="Lee S.R."/>
            <person name="Wilamowska K."/>
            <person name="Weinberg Z."/>
            <person name="Ruzzo W.L."/>
            <person name="Wloga D."/>
            <person name="Gaertig J."/>
            <person name="Frankel J."/>
            <person name="Tsao C.-C."/>
            <person name="Gorovsky M.A."/>
            <person name="Keeling P.J."/>
            <person name="Waller R.F."/>
            <person name="Patron N.J."/>
            <person name="Cherry J.M."/>
            <person name="Stover N.A."/>
            <person name="Krieger C.J."/>
            <person name="del Toro C."/>
            <person name="Ryder H.F."/>
            <person name="Williamson S.C."/>
            <person name="Barbeau R.A."/>
            <person name="Hamilton E.P."/>
            <person name="Orias E."/>
        </authorList>
    </citation>
    <scope>NUCLEOTIDE SEQUENCE [LARGE SCALE GENOMIC DNA]</scope>
    <source>
        <strain evidence="3">SB210</strain>
    </source>
</reference>
<proteinExistence type="predicted"/>
<sequence>MEDFDQSCQVQEILEYQELYKLTKGKINPISNNLKIDLSGLTISRENIQNFWLILKNLPKETTELDVTQRDLILQKEMRFDTTPLLNLADLPKQIKKIYYLIGFAQIYQCINIEKYLEQIAKLPKFINQFQINIQQDQGIVFFISLDNQELEVIINVNERKERYGLLTKSFKEIFENFGDKFNQFCLNIKNNQDDEYTEYTQIYEALQYLPKNLRSIEIVNDIQETQESNQILANSLKGISQSVQRIYFQQNGILNNHICSLQQFPQAKTIIQNRNYNINEQYDDYKFQLLKSQFFLNMIGEDLQQNEINNVIPNLKEVFLNKSIKDIFLKFKNLSELTINNWQQLLQQFEFLNSRLKNLNVSLNQTNNGLDPQNNDFSQTLFSRIQNLPRKLESLKLKLTNTNFLDTSFQLFSNNIQNLPGTLKYFKLKIGNYNQRNINYDLLFQNIKQLPNSLTEFHIIIQHPQQAFNQAEHFKNCIGIFTKDRKIQNFTIKTQSHIILRDIFNSKTLQVILSDVRNLNNIFNQFDDQSFYLEGVDSLQLKINLVQTFPNGNECEQLGNQLKNISKQFQEVKIQIGQEFPFGQNQESLIMYFKLADQNFLRKVFEIQNSNYQTIFLQTDKKYFYNMKFLTNYNILNDNIFNELDQFLGTEDYQYENLTLQFQEMRNIDGIMKFKEIHKFIHPKLKEFDLHYQQCNISDSDLPFSIQALGESLQSSNIEIFNLNVQSNSKIHNKFLTNVFSRIYLWESLKSLNLYLPSTNMKSKGLSQFSKIIQGRLPKLEKFQLDLSKTESSYKLLSSSVAHLIQAFNCNVCPKLESFELSINEMKNKYVKKDLKDIGYSITKLSQTMKCIFLNLKNMIEQQGKGLKYLVKSIATLRNLEKVDLGCSCHDQIYQESVFFFAVKIPKYFDFNKLRELIITFDVKDNIDIDQNKLLLKLIKQLKQTDLTRCFCDIYIYNMTIAIGGFEEAYFDLKKCTISKETYDILTKFIFDLPPNIQLPEDLSLVPMYDYIQTNNNQRINHQNSDSSDDSEEDESDILELDQFVDF</sequence>
<gene>
    <name evidence="2" type="ORF">TTHERM_00969570</name>
</gene>
<organism evidence="2 3">
    <name type="scientific">Tetrahymena thermophila (strain SB210)</name>
    <dbReference type="NCBI Taxonomy" id="312017"/>
    <lineage>
        <taxon>Eukaryota</taxon>
        <taxon>Sar</taxon>
        <taxon>Alveolata</taxon>
        <taxon>Ciliophora</taxon>
        <taxon>Intramacronucleata</taxon>
        <taxon>Oligohymenophorea</taxon>
        <taxon>Hymenostomatida</taxon>
        <taxon>Tetrahymenina</taxon>
        <taxon>Tetrahymenidae</taxon>
        <taxon>Tetrahymena</taxon>
    </lineage>
</organism>
<evidence type="ECO:0000256" key="1">
    <source>
        <dbReference type="SAM" id="MobiDB-lite"/>
    </source>
</evidence>
<dbReference type="GeneID" id="7834184"/>
<dbReference type="SUPFAM" id="SSF52047">
    <property type="entry name" value="RNI-like"/>
    <property type="match status" value="1"/>
</dbReference>
<dbReference type="HOGENOM" id="CLU_1339886_0_0_1"/>
<dbReference type="InParanoid" id="Q24DL7"/>
<keyword evidence="3" id="KW-1185">Reference proteome</keyword>
<dbReference type="RefSeq" id="XP_001026076.2">
    <property type="nucleotide sequence ID" value="XM_001026076.2"/>
</dbReference>
<feature type="compositionally biased region" description="Acidic residues" evidence="1">
    <location>
        <begin position="1028"/>
        <end position="1037"/>
    </location>
</feature>
<dbReference type="InterPro" id="IPR032675">
    <property type="entry name" value="LRR_dom_sf"/>
</dbReference>
<feature type="region of interest" description="Disordered" evidence="1">
    <location>
        <begin position="1018"/>
        <end position="1037"/>
    </location>
</feature>
<protein>
    <submittedName>
        <fullName evidence="2">Uncharacterized protein</fullName>
    </submittedName>
</protein>
<dbReference type="KEGG" id="tet:TTHERM_00969570"/>
<evidence type="ECO:0000313" key="3">
    <source>
        <dbReference type="Proteomes" id="UP000009168"/>
    </source>
</evidence>
<dbReference type="AlphaFoldDB" id="Q24DL7"/>
<evidence type="ECO:0000313" key="2">
    <source>
        <dbReference type="EMBL" id="EAS05831.2"/>
    </source>
</evidence>
<name>Q24DL7_TETTS</name>
<accession>Q24DL7</accession>
<dbReference type="Gene3D" id="3.80.10.10">
    <property type="entry name" value="Ribonuclease Inhibitor"/>
    <property type="match status" value="1"/>
</dbReference>
<dbReference type="EMBL" id="GG662319">
    <property type="protein sequence ID" value="EAS05831.2"/>
    <property type="molecule type" value="Genomic_DNA"/>
</dbReference>